<evidence type="ECO:0008006" key="5">
    <source>
        <dbReference type="Google" id="ProtNLM"/>
    </source>
</evidence>
<dbReference type="AlphaFoldDB" id="A0A1C5A9E7"/>
<dbReference type="STRING" id="262898.GA0070564_108126"/>
<feature type="region of interest" description="Disordered" evidence="1">
    <location>
        <begin position="89"/>
        <end position="152"/>
    </location>
</feature>
<protein>
    <recommendedName>
        <fullName evidence="5">Clumping factor A</fullName>
    </recommendedName>
</protein>
<evidence type="ECO:0000256" key="1">
    <source>
        <dbReference type="SAM" id="MobiDB-lite"/>
    </source>
</evidence>
<keyword evidence="2" id="KW-0472">Membrane</keyword>
<reference evidence="4" key="1">
    <citation type="submission" date="2016-06" db="EMBL/GenBank/DDBJ databases">
        <authorList>
            <person name="Varghese N."/>
            <person name="Submissions Spin"/>
        </authorList>
    </citation>
    <scope>NUCLEOTIDE SEQUENCE [LARGE SCALE GENOMIC DNA]</scope>
    <source>
        <strain evidence="4">DSM 44830</strain>
    </source>
</reference>
<accession>A0A1C5A9E7</accession>
<keyword evidence="2" id="KW-0812">Transmembrane</keyword>
<name>A0A1C5A9E7_9ACTN</name>
<proteinExistence type="predicted"/>
<keyword evidence="2" id="KW-1133">Transmembrane helix</keyword>
<evidence type="ECO:0000313" key="4">
    <source>
        <dbReference type="Proteomes" id="UP000199504"/>
    </source>
</evidence>
<feature type="transmembrane region" description="Helical" evidence="2">
    <location>
        <begin position="29"/>
        <end position="46"/>
    </location>
</feature>
<gene>
    <name evidence="3" type="ORF">GA0070564_108126</name>
</gene>
<evidence type="ECO:0000313" key="3">
    <source>
        <dbReference type="EMBL" id="SCF41624.1"/>
    </source>
</evidence>
<dbReference type="EMBL" id="FMCX01000008">
    <property type="protein sequence ID" value="SCF41624.1"/>
    <property type="molecule type" value="Genomic_DNA"/>
</dbReference>
<organism evidence="3 4">
    <name type="scientific">Micromonospora mirobrigensis</name>
    <dbReference type="NCBI Taxonomy" id="262898"/>
    <lineage>
        <taxon>Bacteria</taxon>
        <taxon>Bacillati</taxon>
        <taxon>Actinomycetota</taxon>
        <taxon>Actinomycetes</taxon>
        <taxon>Micromonosporales</taxon>
        <taxon>Micromonosporaceae</taxon>
        <taxon>Micromonospora</taxon>
    </lineage>
</organism>
<feature type="compositionally biased region" description="Low complexity" evidence="1">
    <location>
        <begin position="132"/>
        <end position="152"/>
    </location>
</feature>
<evidence type="ECO:0000256" key="2">
    <source>
        <dbReference type="SAM" id="Phobius"/>
    </source>
</evidence>
<keyword evidence="4" id="KW-1185">Reference proteome</keyword>
<sequence length="269" mass="26939">MIVASVLLILVAVGSLVLGLASGSSPLLVASIAASLLAAIALVVGARQAATARAAAAARTGATPGGTFAAPAVDIPGQYIPTTVDTDDAGWRQPPGPSATVDPFAEAGPFPGRPAPGHDSAGDPFAATTGDPYAATTGDPYAAAAGPDDAPGSDVDADRYAGANPYAGRPPFDPLDERFVTPEPVVTSVFLPDEPPAEPVTPAQAALVARLDAEVRVVDGRPRYHLADCVHLVGRDDESLPVAEAVELGFTPCSRCTPHAVLLAGSGPS</sequence>
<dbReference type="OrthoDB" id="3638805at2"/>
<dbReference type="Proteomes" id="UP000199504">
    <property type="component" value="Unassembled WGS sequence"/>
</dbReference>